<comment type="caution">
    <text evidence="1">The sequence shown here is derived from an EMBL/GenBank/DDBJ whole genome shotgun (WGS) entry which is preliminary data.</text>
</comment>
<keyword evidence="2" id="KW-1185">Reference proteome</keyword>
<organism evidence="1 2">
    <name type="scientific">Segnochrobactrum spirostomi</name>
    <dbReference type="NCBI Taxonomy" id="2608987"/>
    <lineage>
        <taxon>Bacteria</taxon>
        <taxon>Pseudomonadati</taxon>
        <taxon>Pseudomonadota</taxon>
        <taxon>Alphaproteobacteria</taxon>
        <taxon>Hyphomicrobiales</taxon>
        <taxon>Segnochrobactraceae</taxon>
        <taxon>Segnochrobactrum</taxon>
    </lineage>
</organism>
<accession>A0A6A7Y9W7</accession>
<evidence type="ECO:0000313" key="1">
    <source>
        <dbReference type="EMBL" id="MQT14808.1"/>
    </source>
</evidence>
<dbReference type="AlphaFoldDB" id="A0A6A7Y9W7"/>
<protein>
    <submittedName>
        <fullName evidence="1">Uncharacterized protein</fullName>
    </submittedName>
</protein>
<evidence type="ECO:0000313" key="2">
    <source>
        <dbReference type="Proteomes" id="UP000332515"/>
    </source>
</evidence>
<dbReference type="RefSeq" id="WP_153488159.1">
    <property type="nucleotide sequence ID" value="NZ_VWNA01000002.1"/>
</dbReference>
<proteinExistence type="predicted"/>
<name>A0A6A7Y9W7_9HYPH</name>
<dbReference type="EMBL" id="VWNA01000002">
    <property type="protein sequence ID" value="MQT14808.1"/>
    <property type="molecule type" value="Genomic_DNA"/>
</dbReference>
<sequence length="101" mass="10812">MPEPSAAVALLQQRLRLVAELSALNAEALKCNQRIGGLEMDLQRLELAEAPPETDAAAEDDVAFYEGELATAEAALADCHRRLADVEDAVADIDRALAALR</sequence>
<reference evidence="1 2" key="1">
    <citation type="submission" date="2019-09" db="EMBL/GenBank/DDBJ databases">
        <title>Segnochrobactrum spirostomi gen. nov., sp. nov., isolated from the ciliate Spirostomum cf. yagiui and description of a novel family, Segnochrobactraceae fam. nov. within the order Rhizobiales of the class Alphaproteobacteria.</title>
        <authorList>
            <person name="Akter S."/>
            <person name="Shazib S.U.A."/>
            <person name="Shin M.K."/>
        </authorList>
    </citation>
    <scope>NUCLEOTIDE SEQUENCE [LARGE SCALE GENOMIC DNA]</scope>
    <source>
        <strain evidence="1 2">Sp-1</strain>
    </source>
</reference>
<gene>
    <name evidence="1" type="ORF">F0357_19535</name>
</gene>
<dbReference type="Proteomes" id="UP000332515">
    <property type="component" value="Unassembled WGS sequence"/>
</dbReference>